<sequence length="97" mass="10728">MNETTPMGAALVAGFREGVEALAEVGTNLNAPTRTGKSFTKRDQQTVPEPTPSLLFALTLYQWDIVEVLFRAGVDAACIRKKEVKRSRPVFIEEYPS</sequence>
<reference evidence="1" key="1">
    <citation type="submission" date="2014-11" db="EMBL/GenBank/DDBJ databases">
        <authorList>
            <person name="Otto D Thomas"/>
            <person name="Naeem Raeece"/>
        </authorList>
    </citation>
    <scope>NUCLEOTIDE SEQUENCE</scope>
</reference>
<protein>
    <submittedName>
        <fullName evidence="1">Uncharacterized protein</fullName>
    </submittedName>
</protein>
<dbReference type="AlphaFoldDB" id="A0A0G4FPA2"/>
<dbReference type="VEuPathDB" id="CryptoDB:Cvel_17961"/>
<evidence type="ECO:0000313" key="1">
    <source>
        <dbReference type="EMBL" id="CEM15833.1"/>
    </source>
</evidence>
<name>A0A0G4FPA2_9ALVE</name>
<dbReference type="EMBL" id="CDMZ01000509">
    <property type="protein sequence ID" value="CEM15833.1"/>
    <property type="molecule type" value="Genomic_DNA"/>
</dbReference>
<gene>
    <name evidence="1" type="ORF">Cvel_17961</name>
</gene>
<accession>A0A0G4FPA2</accession>
<organism evidence="1">
    <name type="scientific">Chromera velia CCMP2878</name>
    <dbReference type="NCBI Taxonomy" id="1169474"/>
    <lineage>
        <taxon>Eukaryota</taxon>
        <taxon>Sar</taxon>
        <taxon>Alveolata</taxon>
        <taxon>Colpodellida</taxon>
        <taxon>Chromeraceae</taxon>
        <taxon>Chromera</taxon>
    </lineage>
</organism>
<proteinExistence type="predicted"/>